<organism evidence="5 6">
    <name type="scientific">Niallia oryzisoli</name>
    <dbReference type="NCBI Taxonomy" id="1737571"/>
    <lineage>
        <taxon>Bacteria</taxon>
        <taxon>Bacillati</taxon>
        <taxon>Bacillota</taxon>
        <taxon>Bacilli</taxon>
        <taxon>Bacillales</taxon>
        <taxon>Bacillaceae</taxon>
        <taxon>Niallia</taxon>
    </lineage>
</organism>
<gene>
    <name evidence="5" type="ORF">R4Z09_22235</name>
</gene>
<evidence type="ECO:0000313" key="6">
    <source>
        <dbReference type="Proteomes" id="UP001357223"/>
    </source>
</evidence>
<keyword evidence="6" id="KW-1185">Reference proteome</keyword>
<dbReference type="Pfam" id="PF03358">
    <property type="entry name" value="FMN_red"/>
    <property type="match status" value="1"/>
</dbReference>
<name>A0ABZ2CA04_9BACI</name>
<evidence type="ECO:0000256" key="1">
    <source>
        <dbReference type="ARBA" id="ARBA00022630"/>
    </source>
</evidence>
<keyword evidence="3" id="KW-0560">Oxidoreductase</keyword>
<protein>
    <submittedName>
        <fullName evidence="5">NAD(P)H-dependent oxidoreductase</fullName>
    </submittedName>
</protein>
<sequence>MSVNSHQSGAITQALTIIEQSQGVIVVSPDDKASFTGVLKTFFDLIPEKGLTNKIILPIVNGGSIALLLTLEQSFNPLFSVLNSHEIVMVSISLILNLRIRIKI</sequence>
<feature type="domain" description="NADPH-dependent FMN reductase-like" evidence="4">
    <location>
        <begin position="7"/>
        <end position="87"/>
    </location>
</feature>
<keyword evidence="2" id="KW-0288">FMN</keyword>
<dbReference type="PANTHER" id="PTHR43408">
    <property type="entry name" value="FMN REDUCTASE (NADPH)"/>
    <property type="match status" value="1"/>
</dbReference>
<dbReference type="SUPFAM" id="SSF52218">
    <property type="entry name" value="Flavoproteins"/>
    <property type="match status" value="1"/>
</dbReference>
<keyword evidence="1" id="KW-0285">Flavoprotein</keyword>
<dbReference type="InterPro" id="IPR029039">
    <property type="entry name" value="Flavoprotein-like_sf"/>
</dbReference>
<evidence type="ECO:0000259" key="4">
    <source>
        <dbReference type="Pfam" id="PF03358"/>
    </source>
</evidence>
<dbReference type="InterPro" id="IPR005025">
    <property type="entry name" value="FMN_Rdtase-like_dom"/>
</dbReference>
<dbReference type="EMBL" id="CP137640">
    <property type="protein sequence ID" value="WVX79981.1"/>
    <property type="molecule type" value="Genomic_DNA"/>
</dbReference>
<dbReference type="Proteomes" id="UP001357223">
    <property type="component" value="Chromosome"/>
</dbReference>
<dbReference type="Gene3D" id="3.40.50.360">
    <property type="match status" value="1"/>
</dbReference>
<dbReference type="RefSeq" id="WP_338448912.1">
    <property type="nucleotide sequence ID" value="NZ_CP137640.1"/>
</dbReference>
<evidence type="ECO:0000256" key="3">
    <source>
        <dbReference type="ARBA" id="ARBA00023002"/>
    </source>
</evidence>
<evidence type="ECO:0000256" key="2">
    <source>
        <dbReference type="ARBA" id="ARBA00022643"/>
    </source>
</evidence>
<proteinExistence type="predicted"/>
<evidence type="ECO:0000313" key="5">
    <source>
        <dbReference type="EMBL" id="WVX79981.1"/>
    </source>
</evidence>
<dbReference type="PANTHER" id="PTHR43408:SF2">
    <property type="entry name" value="FMN REDUCTASE (NADPH)"/>
    <property type="match status" value="1"/>
</dbReference>
<dbReference type="InterPro" id="IPR051814">
    <property type="entry name" value="NAD(P)H-dep_FMN_reductase"/>
</dbReference>
<reference evidence="5 6" key="1">
    <citation type="submission" date="2023-10" db="EMBL/GenBank/DDBJ databases">
        <title>Niallia locisalis sp.nov. isolated from a salt pond sample.</title>
        <authorList>
            <person name="Li X.-J."/>
            <person name="Dong L."/>
        </authorList>
    </citation>
    <scope>NUCLEOTIDE SEQUENCE [LARGE SCALE GENOMIC DNA]</scope>
    <source>
        <strain evidence="5 6">DSM 29761</strain>
    </source>
</reference>
<accession>A0ABZ2CA04</accession>